<dbReference type="AlphaFoldDB" id="A0A6G8QET3"/>
<organism evidence="1 2">
    <name type="scientific">Rubrobacter tropicus</name>
    <dbReference type="NCBI Taxonomy" id="2653851"/>
    <lineage>
        <taxon>Bacteria</taxon>
        <taxon>Bacillati</taxon>
        <taxon>Actinomycetota</taxon>
        <taxon>Rubrobacteria</taxon>
        <taxon>Rubrobacterales</taxon>
        <taxon>Rubrobacteraceae</taxon>
        <taxon>Rubrobacter</taxon>
    </lineage>
</organism>
<reference evidence="1 2" key="1">
    <citation type="submission" date="2019-10" db="EMBL/GenBank/DDBJ databases">
        <title>Rubrobacter sp nov SCSIO 52090 isolated from a deep-sea sediment in the South China Sea.</title>
        <authorList>
            <person name="Chen R.W."/>
        </authorList>
    </citation>
    <scope>NUCLEOTIDE SEQUENCE [LARGE SCALE GENOMIC DNA]</scope>
    <source>
        <strain evidence="1 2">SCSIO 52909</strain>
    </source>
</reference>
<gene>
    <name evidence="1" type="ORF">GBA63_21380</name>
</gene>
<protein>
    <submittedName>
        <fullName evidence="1">Uncharacterized protein</fullName>
    </submittedName>
</protein>
<accession>A0A6G8QET3</accession>
<sequence length="85" mass="9046">MEEPVAIELSLFNNSVTTLVTHLTSFYPEEAELETYVLCARVKCPNIPGGSGLNWVISPGGDELAPGLLRGVLESLETENGNGKG</sequence>
<dbReference type="EMBL" id="CP045119">
    <property type="protein sequence ID" value="QIN84911.1"/>
    <property type="molecule type" value="Genomic_DNA"/>
</dbReference>
<dbReference type="Proteomes" id="UP000501452">
    <property type="component" value="Chromosome"/>
</dbReference>
<keyword evidence="2" id="KW-1185">Reference proteome</keyword>
<evidence type="ECO:0000313" key="1">
    <source>
        <dbReference type="EMBL" id="QIN84911.1"/>
    </source>
</evidence>
<evidence type="ECO:0000313" key="2">
    <source>
        <dbReference type="Proteomes" id="UP000501452"/>
    </source>
</evidence>
<proteinExistence type="predicted"/>
<dbReference type="KEGG" id="rub:GBA63_21380"/>
<name>A0A6G8QET3_9ACTN</name>